<sequence length="325" mass="36471">MKLDIFIITYNRSALLKQTLGVFSKSVFANFPIKVLNNRSTEDTLQVAQSFVPAMPNLQIITNKVNIGGDANILRAIELSDGEYTWVVCDDDDINLEALNALADIMDNTTADLIHVGAHKYNWEKFAGKLDTPRNLVAAGYPYFKFASFIPCTIFKTAAFRGAVLIAGYRNIVNSYPHMPCFFNALEDDKLLYIVPKQVVTASEGSLNYSADALHYWWLNTCKLLKDKAEVRLAFLDQFRNIHAEDRGDGHGLIMLKILIVKEPKGGNAHRFLDTYFTSADKAFIRKRIVSDWIYYNITNPLRAIKKSLTNTAGKTAPAGKSNMV</sequence>
<accession>A0A1S9P7Y6</accession>
<dbReference type="InterPro" id="IPR001173">
    <property type="entry name" value="Glyco_trans_2-like"/>
</dbReference>
<dbReference type="Gene3D" id="3.90.550.10">
    <property type="entry name" value="Spore Coat Polysaccharide Biosynthesis Protein SpsA, Chain A"/>
    <property type="match status" value="1"/>
</dbReference>
<dbReference type="OrthoDB" id="9815829at2"/>
<feature type="domain" description="Glycosyltransferase 2-like" evidence="1">
    <location>
        <begin position="5"/>
        <end position="154"/>
    </location>
</feature>
<dbReference type="Proteomes" id="UP000189739">
    <property type="component" value="Unassembled WGS sequence"/>
</dbReference>
<gene>
    <name evidence="2" type="ORF">BC343_16165</name>
</gene>
<organism evidence="2 3">
    <name type="scientific">Mucilaginibacter pedocola</name>
    <dbReference type="NCBI Taxonomy" id="1792845"/>
    <lineage>
        <taxon>Bacteria</taxon>
        <taxon>Pseudomonadati</taxon>
        <taxon>Bacteroidota</taxon>
        <taxon>Sphingobacteriia</taxon>
        <taxon>Sphingobacteriales</taxon>
        <taxon>Sphingobacteriaceae</taxon>
        <taxon>Mucilaginibacter</taxon>
    </lineage>
</organism>
<dbReference type="CDD" id="cd00761">
    <property type="entry name" value="Glyco_tranf_GTA_type"/>
    <property type="match status" value="1"/>
</dbReference>
<evidence type="ECO:0000259" key="1">
    <source>
        <dbReference type="Pfam" id="PF00535"/>
    </source>
</evidence>
<dbReference type="RefSeq" id="WP_078350934.1">
    <property type="nucleotide sequence ID" value="NZ_MBTF01000037.1"/>
</dbReference>
<evidence type="ECO:0000313" key="2">
    <source>
        <dbReference type="EMBL" id="OOQ57065.1"/>
    </source>
</evidence>
<reference evidence="2 3" key="1">
    <citation type="submission" date="2016-07" db="EMBL/GenBank/DDBJ databases">
        <title>Genomic analysis of zinc-resistant bacterium Mucilaginibacter pedocola TBZ30.</title>
        <authorList>
            <person name="Huang J."/>
            <person name="Tang J."/>
        </authorList>
    </citation>
    <scope>NUCLEOTIDE SEQUENCE [LARGE SCALE GENOMIC DNA]</scope>
    <source>
        <strain evidence="2 3">TBZ30</strain>
    </source>
</reference>
<protein>
    <recommendedName>
        <fullName evidence="1">Glycosyltransferase 2-like domain-containing protein</fullName>
    </recommendedName>
</protein>
<name>A0A1S9P7Y6_9SPHI</name>
<dbReference type="Pfam" id="PF00535">
    <property type="entry name" value="Glycos_transf_2"/>
    <property type="match status" value="1"/>
</dbReference>
<dbReference type="AlphaFoldDB" id="A0A1S9P7Y6"/>
<dbReference type="SUPFAM" id="SSF53448">
    <property type="entry name" value="Nucleotide-diphospho-sugar transferases"/>
    <property type="match status" value="1"/>
</dbReference>
<dbReference type="EMBL" id="MBTF01000037">
    <property type="protein sequence ID" value="OOQ57065.1"/>
    <property type="molecule type" value="Genomic_DNA"/>
</dbReference>
<proteinExistence type="predicted"/>
<evidence type="ECO:0000313" key="3">
    <source>
        <dbReference type="Proteomes" id="UP000189739"/>
    </source>
</evidence>
<dbReference type="InterPro" id="IPR029044">
    <property type="entry name" value="Nucleotide-diphossugar_trans"/>
</dbReference>
<comment type="caution">
    <text evidence="2">The sequence shown here is derived from an EMBL/GenBank/DDBJ whole genome shotgun (WGS) entry which is preliminary data.</text>
</comment>
<keyword evidence="3" id="KW-1185">Reference proteome</keyword>
<dbReference type="STRING" id="1792845.BC343_16165"/>